<keyword evidence="4 8" id="KW-0694">RNA-binding</keyword>
<accession>A0A6V7R2V7</accession>
<dbReference type="NCBIfam" id="TIGR00158">
    <property type="entry name" value="L9"/>
    <property type="match status" value="1"/>
</dbReference>
<evidence type="ECO:0000259" key="10">
    <source>
        <dbReference type="PROSITE" id="PS00651"/>
    </source>
</evidence>
<dbReference type="Proteomes" id="UP000589351">
    <property type="component" value="Unassembled WGS sequence"/>
</dbReference>
<comment type="caution">
    <text evidence="11">The sequence shown here is derived from an EMBL/GenBank/DDBJ whole genome shotgun (WGS) entry which is preliminary data.</text>
</comment>
<dbReference type="RefSeq" id="WP_185124901.1">
    <property type="nucleotide sequence ID" value="NZ_CAJEWD010000003.1"/>
</dbReference>
<dbReference type="GO" id="GO:0003735">
    <property type="term" value="F:structural constituent of ribosome"/>
    <property type="evidence" value="ECO:0007669"/>
    <property type="project" value="InterPro"/>
</dbReference>
<dbReference type="InterPro" id="IPR020070">
    <property type="entry name" value="Ribosomal_bL9_N"/>
</dbReference>
<evidence type="ECO:0000256" key="3">
    <source>
        <dbReference type="ARBA" id="ARBA00022730"/>
    </source>
</evidence>
<gene>
    <name evidence="8 11" type="primary">rplI</name>
    <name evidence="11" type="ORF">JEODO184_00352</name>
</gene>
<dbReference type="GO" id="GO:0019843">
    <property type="term" value="F:rRNA binding"/>
    <property type="evidence" value="ECO:0007669"/>
    <property type="project" value="UniProtKB-UniRule"/>
</dbReference>
<proteinExistence type="inferred from homology"/>
<sequence>MKVIFLQDVKNKGKKGEVKEVATGYAHNFLFKKNLAEEATPANLKKLEAQKEEVRQEEAAELQAAKDLKVELEGKEVEIKTKAGEDGRLFGSVSSKQVVEAYQKQHDIKLDKRKLDMPEPFKSLGYHKVNIKLHHEVEAELKVHVVEQ</sequence>
<evidence type="ECO:0000256" key="4">
    <source>
        <dbReference type="ARBA" id="ARBA00022884"/>
    </source>
</evidence>
<evidence type="ECO:0000313" key="12">
    <source>
        <dbReference type="Proteomes" id="UP000589351"/>
    </source>
</evidence>
<keyword evidence="6 8" id="KW-0687">Ribonucleoprotein</keyword>
<dbReference type="InterPro" id="IPR000244">
    <property type="entry name" value="Ribosomal_bL9"/>
</dbReference>
<dbReference type="InterPro" id="IPR036791">
    <property type="entry name" value="Ribosomal_bL9_C_sf"/>
</dbReference>
<feature type="domain" description="Ribosomal protein L9" evidence="10">
    <location>
        <begin position="13"/>
        <end position="40"/>
    </location>
</feature>
<comment type="function">
    <text evidence="1 8">Binds to the 23S rRNA.</text>
</comment>
<keyword evidence="3 8" id="KW-0699">rRNA-binding</keyword>
<dbReference type="GO" id="GO:0005840">
    <property type="term" value="C:ribosome"/>
    <property type="evidence" value="ECO:0007669"/>
    <property type="project" value="UniProtKB-KW"/>
</dbReference>
<comment type="similarity">
    <text evidence="2 8">Belongs to the bacterial ribosomal protein bL9 family.</text>
</comment>
<dbReference type="FunFam" id="3.10.430.100:FF:000002">
    <property type="entry name" value="50S ribosomal protein L9"/>
    <property type="match status" value="1"/>
</dbReference>
<dbReference type="InterPro" id="IPR020069">
    <property type="entry name" value="Ribosomal_bL9_C"/>
</dbReference>
<dbReference type="GO" id="GO:1990904">
    <property type="term" value="C:ribonucleoprotein complex"/>
    <property type="evidence" value="ECO:0007669"/>
    <property type="project" value="UniProtKB-KW"/>
</dbReference>
<evidence type="ECO:0000256" key="8">
    <source>
        <dbReference type="HAMAP-Rule" id="MF_00503"/>
    </source>
</evidence>
<evidence type="ECO:0000313" key="11">
    <source>
        <dbReference type="EMBL" id="CAD2071677.1"/>
    </source>
</evidence>
<feature type="coiled-coil region" evidence="9">
    <location>
        <begin position="44"/>
        <end position="75"/>
    </location>
</feature>
<dbReference type="GO" id="GO:0006412">
    <property type="term" value="P:translation"/>
    <property type="evidence" value="ECO:0007669"/>
    <property type="project" value="UniProtKB-UniRule"/>
</dbReference>
<dbReference type="PROSITE" id="PS00651">
    <property type="entry name" value="RIBOSOMAL_L9"/>
    <property type="match status" value="1"/>
</dbReference>
<dbReference type="Gene3D" id="3.40.5.10">
    <property type="entry name" value="Ribosomal protein L9, N-terminal domain"/>
    <property type="match status" value="1"/>
</dbReference>
<dbReference type="InterPro" id="IPR036935">
    <property type="entry name" value="Ribosomal_bL9_N_sf"/>
</dbReference>
<dbReference type="SUPFAM" id="SSF55658">
    <property type="entry name" value="L9 N-domain-like"/>
    <property type="match status" value="1"/>
</dbReference>
<evidence type="ECO:0000256" key="2">
    <source>
        <dbReference type="ARBA" id="ARBA00010605"/>
    </source>
</evidence>
<dbReference type="AlphaFoldDB" id="A0A6V7R2V7"/>
<dbReference type="PANTHER" id="PTHR21368">
    <property type="entry name" value="50S RIBOSOMAL PROTEIN L9"/>
    <property type="match status" value="1"/>
</dbReference>
<keyword evidence="5 8" id="KW-0689">Ribosomal protein</keyword>
<evidence type="ECO:0000256" key="9">
    <source>
        <dbReference type="SAM" id="Coils"/>
    </source>
</evidence>
<dbReference type="Pfam" id="PF01281">
    <property type="entry name" value="Ribosomal_L9_N"/>
    <property type="match status" value="1"/>
</dbReference>
<dbReference type="FunFam" id="3.40.5.10:FF:000002">
    <property type="entry name" value="50S ribosomal protein L9"/>
    <property type="match status" value="1"/>
</dbReference>
<evidence type="ECO:0000256" key="7">
    <source>
        <dbReference type="ARBA" id="ARBA00035292"/>
    </source>
</evidence>
<dbReference type="EMBL" id="CAJEWD010000003">
    <property type="protein sequence ID" value="CAD2071677.1"/>
    <property type="molecule type" value="Genomic_DNA"/>
</dbReference>
<reference evidence="11 12" key="1">
    <citation type="submission" date="2020-07" db="EMBL/GenBank/DDBJ databases">
        <authorList>
            <person name="Criscuolo A."/>
        </authorList>
    </citation>
    <scope>NUCLEOTIDE SEQUENCE [LARGE SCALE GENOMIC DNA]</scope>
    <source>
        <strain evidence="11">CIP111649</strain>
    </source>
</reference>
<evidence type="ECO:0000256" key="6">
    <source>
        <dbReference type="ARBA" id="ARBA00023274"/>
    </source>
</evidence>
<keyword evidence="12" id="KW-1185">Reference proteome</keyword>
<dbReference type="HAMAP" id="MF_00503">
    <property type="entry name" value="Ribosomal_bL9"/>
    <property type="match status" value="1"/>
</dbReference>
<protein>
    <recommendedName>
        <fullName evidence="7 8">Large ribosomal subunit protein bL9</fullName>
    </recommendedName>
</protein>
<keyword evidence="9" id="KW-0175">Coiled coil</keyword>
<evidence type="ECO:0000256" key="5">
    <source>
        <dbReference type="ARBA" id="ARBA00022980"/>
    </source>
</evidence>
<name>A0A6V7R2V7_9STAP</name>
<dbReference type="Pfam" id="PF03948">
    <property type="entry name" value="Ribosomal_L9_C"/>
    <property type="match status" value="1"/>
</dbReference>
<evidence type="ECO:0000256" key="1">
    <source>
        <dbReference type="ARBA" id="ARBA00003058"/>
    </source>
</evidence>
<organism evidence="11 12">
    <name type="scientific">Jeotgalicoccus meleagridis</name>
    <dbReference type="NCBI Taxonomy" id="2759181"/>
    <lineage>
        <taxon>Bacteria</taxon>
        <taxon>Bacillati</taxon>
        <taxon>Bacillota</taxon>
        <taxon>Bacilli</taxon>
        <taxon>Bacillales</taxon>
        <taxon>Staphylococcaceae</taxon>
        <taxon>Jeotgalicoccus</taxon>
    </lineage>
</organism>
<dbReference type="InterPro" id="IPR020594">
    <property type="entry name" value="Ribosomal_bL9_bac/chp"/>
</dbReference>
<dbReference type="Gene3D" id="3.10.430.100">
    <property type="entry name" value="Ribosomal protein L9, C-terminal domain"/>
    <property type="match status" value="1"/>
</dbReference>
<dbReference type="SUPFAM" id="SSF55653">
    <property type="entry name" value="Ribosomal protein L9 C-domain"/>
    <property type="match status" value="1"/>
</dbReference>
<dbReference type="InterPro" id="IPR009027">
    <property type="entry name" value="Ribosomal_bL9/RNase_H1_N"/>
</dbReference>